<dbReference type="Proteomes" id="UP000277498">
    <property type="component" value="Unassembled WGS sequence"/>
</dbReference>
<organism evidence="1 2">
    <name type="scientific">Pseudogemmobacter humi</name>
    <dbReference type="NCBI Taxonomy" id="2483812"/>
    <lineage>
        <taxon>Bacteria</taxon>
        <taxon>Pseudomonadati</taxon>
        <taxon>Pseudomonadota</taxon>
        <taxon>Alphaproteobacteria</taxon>
        <taxon>Rhodobacterales</taxon>
        <taxon>Paracoccaceae</taxon>
        <taxon>Pseudogemmobacter</taxon>
    </lineage>
</organism>
<proteinExistence type="predicted"/>
<keyword evidence="2" id="KW-1185">Reference proteome</keyword>
<name>A0A3P5XG50_9RHOB</name>
<accession>A0A3P5XG50</accession>
<evidence type="ECO:0000313" key="2">
    <source>
        <dbReference type="Proteomes" id="UP000277498"/>
    </source>
</evidence>
<gene>
    <name evidence="1" type="ORF">XINFAN_04055</name>
</gene>
<protein>
    <submittedName>
        <fullName evidence="1">Abi-like protein</fullName>
    </submittedName>
</protein>
<dbReference type="AlphaFoldDB" id="A0A3P5XG50"/>
<evidence type="ECO:0000313" key="1">
    <source>
        <dbReference type="EMBL" id="VDC33826.1"/>
    </source>
</evidence>
<reference evidence="1 2" key="1">
    <citation type="submission" date="2018-11" db="EMBL/GenBank/DDBJ databases">
        <authorList>
            <person name="Criscuolo A."/>
        </authorList>
    </citation>
    <scope>NUCLEOTIDE SEQUENCE [LARGE SCALE GENOMIC DNA]</scope>
    <source>
        <strain evidence="1">ACIP111625</strain>
    </source>
</reference>
<dbReference type="EMBL" id="UXAW01000134">
    <property type="protein sequence ID" value="VDC33826.1"/>
    <property type="molecule type" value="Genomic_DNA"/>
</dbReference>
<sequence>MAERLYTYNVRLSAALYGPLHMLEVTMRNRINVQLAQAFGPAWLNDPKVLATPYQASCVRQAEQTLRQGNKPVTASRIVAELNFGFWCSLFGRQSHHLWQVLRPIFLAKGIQRSPIAHELRETRVLRNRVAHYEPILGMALGQRYASITTLTGWLSPSAAAWIAGYSDWPRVYPGVPILIPDSTARTFQVAPAVISFLP</sequence>